<accession>A0A7W8M4T3</accession>
<evidence type="ECO:0000313" key="1">
    <source>
        <dbReference type="EMBL" id="MBB5264159.1"/>
    </source>
</evidence>
<gene>
    <name evidence="1" type="ORF">HNP82_001264</name>
</gene>
<protein>
    <submittedName>
        <fullName evidence="1">Putative transcriptional regulator</fullName>
    </submittedName>
</protein>
<reference evidence="1 2" key="1">
    <citation type="submission" date="2020-08" db="EMBL/GenBank/DDBJ databases">
        <title>Genomic Encyclopedia of Type Strains, Phase IV (KMG-IV): sequencing the most valuable type-strain genomes for metagenomic binning, comparative biology and taxonomic classification.</title>
        <authorList>
            <person name="Goeker M."/>
        </authorList>
    </citation>
    <scope>NUCLEOTIDE SEQUENCE [LARGE SCALE GENOMIC DNA]</scope>
    <source>
        <strain evidence="1 2">DSM 106146</strain>
    </source>
</reference>
<sequence length="55" mass="6456">MNPKPLKVKVSITLDSNLVEKIIEMANEDDRNFSQYINYVLKDWIKRETDTDVKG</sequence>
<proteinExistence type="predicted"/>
<comment type="caution">
    <text evidence="1">The sequence shown here is derived from an EMBL/GenBank/DDBJ whole genome shotgun (WGS) entry which is preliminary data.</text>
</comment>
<keyword evidence="2" id="KW-1185">Reference proteome</keyword>
<name>A0A7W8M4T3_9FIRM</name>
<organism evidence="1 2">
    <name type="scientific">Catenibacillus scindens</name>
    <dbReference type="NCBI Taxonomy" id="673271"/>
    <lineage>
        <taxon>Bacteria</taxon>
        <taxon>Bacillati</taxon>
        <taxon>Bacillota</taxon>
        <taxon>Clostridia</taxon>
        <taxon>Lachnospirales</taxon>
        <taxon>Lachnospiraceae</taxon>
        <taxon>Catenibacillus</taxon>
    </lineage>
</organism>
<dbReference type="AlphaFoldDB" id="A0A7W8M4T3"/>
<dbReference type="RefSeq" id="WP_183772583.1">
    <property type="nucleotide sequence ID" value="NZ_JACHFW010000003.1"/>
</dbReference>
<dbReference type="EMBL" id="JACHFW010000003">
    <property type="protein sequence ID" value="MBB5264159.1"/>
    <property type="molecule type" value="Genomic_DNA"/>
</dbReference>
<evidence type="ECO:0000313" key="2">
    <source>
        <dbReference type="Proteomes" id="UP000543642"/>
    </source>
</evidence>
<dbReference type="Proteomes" id="UP000543642">
    <property type="component" value="Unassembled WGS sequence"/>
</dbReference>